<dbReference type="SMART" id="SM00368">
    <property type="entry name" value="LRR_RI"/>
    <property type="match status" value="6"/>
</dbReference>
<dbReference type="InterPro" id="IPR032675">
    <property type="entry name" value="LRR_dom_sf"/>
</dbReference>
<reference evidence="2" key="1">
    <citation type="journal article" date="2012" name="Proc. Natl. Acad. Sci. U.S.A.">
        <title>Antigenic diversity is generated by distinct evolutionary mechanisms in African trypanosome species.</title>
        <authorList>
            <person name="Jackson A.P."/>
            <person name="Berry A."/>
            <person name="Aslett M."/>
            <person name="Allison H.C."/>
            <person name="Burton P."/>
            <person name="Vavrova-Anderson J."/>
            <person name="Brown R."/>
            <person name="Browne H."/>
            <person name="Corton N."/>
            <person name="Hauser H."/>
            <person name="Gamble J."/>
            <person name="Gilderthorp R."/>
            <person name="Marcello L."/>
            <person name="McQuillan J."/>
            <person name="Otto T.D."/>
            <person name="Quail M.A."/>
            <person name="Sanders M.J."/>
            <person name="van Tonder A."/>
            <person name="Ginger M.L."/>
            <person name="Field M.C."/>
            <person name="Barry J.D."/>
            <person name="Hertz-Fowler C."/>
            <person name="Berriman M."/>
        </authorList>
    </citation>
    <scope>NUCLEOTIDE SEQUENCE</scope>
    <source>
        <strain evidence="2">IL3000</strain>
    </source>
</reference>
<dbReference type="Gene3D" id="3.80.10.10">
    <property type="entry name" value="Ribonuclease Inhibitor"/>
    <property type="match status" value="2"/>
</dbReference>
<dbReference type="AlphaFoldDB" id="G0URI1"/>
<sequence>MWEEVYQRACANHGVKPREEILSAVDKNHGVVKLCGNVFENFNQRFTDDEMVAFSEACPRVPLVTVLRLPYNVIGARGAIALARAIEEGFITLQHIDLSYNSIDGEGASALATAATSCELLSTLLLAGNPIGGIPGPSLMNLLESKCSQLVVLNLEKTDQDLSSIVHIARGLAHNTTLTTLNLGRPLLSNPMDVSYAMEHLSIALGENRTLQCLQLNYFSITDYDLEILLSTLCNSAVCCITLRGNKLSQASGEKLAELLVRRPDFTVLDLSANRLRDVGASAIASVITHHPGLRELELCCNTIGGVGISAIARSIAGNVSLSKLTLWGNDFTDGSVEDLYAVRDRLQQMDCTDFSFYVVDGRPMVARE</sequence>
<dbReference type="Pfam" id="PF13516">
    <property type="entry name" value="LRR_6"/>
    <property type="match status" value="4"/>
</dbReference>
<dbReference type="EMBL" id="HE575321">
    <property type="protein sequence ID" value="CCC91993.1"/>
    <property type="molecule type" value="Genomic_DNA"/>
</dbReference>
<accession>G0URI1</accession>
<dbReference type="InterPro" id="IPR001611">
    <property type="entry name" value="Leu-rich_rpt"/>
</dbReference>
<dbReference type="PANTHER" id="PTHR24111">
    <property type="entry name" value="LEUCINE-RICH REPEAT-CONTAINING PROTEIN 34"/>
    <property type="match status" value="1"/>
</dbReference>
<organism evidence="2">
    <name type="scientific">Trypanosoma congolense (strain IL3000)</name>
    <dbReference type="NCBI Taxonomy" id="1068625"/>
    <lineage>
        <taxon>Eukaryota</taxon>
        <taxon>Discoba</taxon>
        <taxon>Euglenozoa</taxon>
        <taxon>Kinetoplastea</taxon>
        <taxon>Metakinetoplastina</taxon>
        <taxon>Trypanosomatida</taxon>
        <taxon>Trypanosomatidae</taxon>
        <taxon>Trypanosoma</taxon>
        <taxon>Nannomonas</taxon>
    </lineage>
</organism>
<evidence type="ECO:0000313" key="2">
    <source>
        <dbReference type="EMBL" id="CCC91993.1"/>
    </source>
</evidence>
<dbReference type="PANTHER" id="PTHR24111:SF0">
    <property type="entry name" value="LEUCINE-RICH REPEAT-CONTAINING PROTEIN"/>
    <property type="match status" value="1"/>
</dbReference>
<gene>
    <name evidence="2" type="ORF">TCIL3000_8_2120</name>
</gene>
<protein>
    <recommendedName>
        <fullName evidence="3">Leucine-rich repeat protein (LRRP)</fullName>
    </recommendedName>
</protein>
<evidence type="ECO:0008006" key="3">
    <source>
        <dbReference type="Google" id="ProtNLM"/>
    </source>
</evidence>
<evidence type="ECO:0000256" key="1">
    <source>
        <dbReference type="ARBA" id="ARBA00022737"/>
    </source>
</evidence>
<name>G0URI1_TRYCI</name>
<keyword evidence="1" id="KW-0677">Repeat</keyword>
<dbReference type="SUPFAM" id="SSF52047">
    <property type="entry name" value="RNI-like"/>
    <property type="match status" value="1"/>
</dbReference>
<dbReference type="InterPro" id="IPR052201">
    <property type="entry name" value="LRR-containing_regulator"/>
</dbReference>
<proteinExistence type="predicted"/>
<dbReference type="VEuPathDB" id="TriTrypDB:TcIL3000_8_2120"/>